<sequence length="115" mass="12661">MASVSICCCFAEATVGIMRKYTYTSQNWFAKVTAAVVPGNILTFGLVGVIGVLSHVDSDPRTASAQFLTWLTVLLWCIILPTCFLFSNGRRAWNYLSISALCVWGLFFVLRGLQA</sequence>
<evidence type="ECO:0000256" key="1">
    <source>
        <dbReference type="SAM" id="Phobius"/>
    </source>
</evidence>
<keyword evidence="1" id="KW-1133">Transmembrane helix</keyword>
<keyword evidence="1" id="KW-0472">Membrane</keyword>
<feature type="transmembrane region" description="Helical" evidence="1">
    <location>
        <begin position="28"/>
        <end position="53"/>
    </location>
</feature>
<dbReference type="Proteomes" id="UP000256572">
    <property type="component" value="Chromosome"/>
</dbReference>
<proteinExistence type="predicted"/>
<dbReference type="EMBL" id="CP023189">
    <property type="protein sequence ID" value="AXN01675.1"/>
    <property type="molecule type" value="Genomic_DNA"/>
</dbReference>
<organism evidence="2 3">
    <name type="scientific">Acetobacter pomorum</name>
    <dbReference type="NCBI Taxonomy" id="65959"/>
    <lineage>
        <taxon>Bacteria</taxon>
        <taxon>Pseudomonadati</taxon>
        <taxon>Pseudomonadota</taxon>
        <taxon>Alphaproteobacteria</taxon>
        <taxon>Acetobacterales</taxon>
        <taxon>Acetobacteraceae</taxon>
        <taxon>Acetobacter</taxon>
    </lineage>
</organism>
<dbReference type="AlphaFoldDB" id="A0AAN1UA82"/>
<name>A0AAN1UA82_9PROT</name>
<protein>
    <submittedName>
        <fullName evidence="2">Uncharacterized protein</fullName>
    </submittedName>
</protein>
<evidence type="ECO:0000313" key="3">
    <source>
        <dbReference type="Proteomes" id="UP000256572"/>
    </source>
</evidence>
<reference evidence="2 3" key="1">
    <citation type="submission" date="2017-09" db="EMBL/GenBank/DDBJ databases">
        <authorList>
            <person name="Kim K.H."/>
            <person name="Chun B.H."/>
            <person name="Han G.S."/>
            <person name="Hyun S.G."/>
            <person name="Jeon C.O."/>
        </authorList>
    </citation>
    <scope>NUCLEOTIDE SEQUENCE [LARGE SCALE GENOMIC DNA]</scope>
    <source>
        <strain evidence="2 3">SH</strain>
    </source>
</reference>
<feature type="transmembrane region" description="Helical" evidence="1">
    <location>
        <begin position="93"/>
        <end position="113"/>
    </location>
</feature>
<gene>
    <name evidence="2" type="ORF">CJF59_06530</name>
</gene>
<feature type="transmembrane region" description="Helical" evidence="1">
    <location>
        <begin position="65"/>
        <end position="86"/>
    </location>
</feature>
<accession>A0AAN1UA82</accession>
<keyword evidence="1" id="KW-0812">Transmembrane</keyword>
<reference evidence="2 3" key="2">
    <citation type="submission" date="2018-08" db="EMBL/GenBank/DDBJ databases">
        <title>Acetobacter oryzifermentans sp. nov., isolated from Korea traditional vinegar and reclassification of Acetobacter pasteurianus subsp. ascendens (Henneberg 1898) as Acetobacter ascendens comb. nov.</title>
        <authorList>
            <person name="Cho G.Y."/>
            <person name="Lee S.H."/>
        </authorList>
    </citation>
    <scope>NUCLEOTIDE SEQUENCE [LARGE SCALE GENOMIC DNA]</scope>
    <source>
        <strain evidence="2 3">SH</strain>
    </source>
</reference>
<dbReference type="RefSeq" id="WP_035350795.1">
    <property type="nucleotide sequence ID" value="NZ_CP023657.1"/>
</dbReference>
<evidence type="ECO:0000313" key="2">
    <source>
        <dbReference type="EMBL" id="AXN01675.1"/>
    </source>
</evidence>